<dbReference type="AlphaFoldDB" id="A0A2P2QQK2"/>
<protein>
    <submittedName>
        <fullName evidence="2">Uncharacterized protein</fullName>
    </submittedName>
</protein>
<evidence type="ECO:0000256" key="1">
    <source>
        <dbReference type="SAM" id="MobiDB-lite"/>
    </source>
</evidence>
<name>A0A2P2QQK2_RHIMU</name>
<feature type="region of interest" description="Disordered" evidence="1">
    <location>
        <begin position="1"/>
        <end position="29"/>
    </location>
</feature>
<evidence type="ECO:0000313" key="2">
    <source>
        <dbReference type="EMBL" id="MBX69227.1"/>
    </source>
</evidence>
<sequence>MTEIVFHPGSGHDSRSYSSGTPIGVYGSD</sequence>
<dbReference type="EMBL" id="GGEC01088743">
    <property type="protein sequence ID" value="MBX69227.1"/>
    <property type="molecule type" value="Transcribed_RNA"/>
</dbReference>
<proteinExistence type="predicted"/>
<accession>A0A2P2QQK2</accession>
<reference evidence="2" key="1">
    <citation type="submission" date="2018-02" db="EMBL/GenBank/DDBJ databases">
        <title>Rhizophora mucronata_Transcriptome.</title>
        <authorList>
            <person name="Meera S.P."/>
            <person name="Sreeshan A."/>
            <person name="Augustine A."/>
        </authorList>
    </citation>
    <scope>NUCLEOTIDE SEQUENCE</scope>
    <source>
        <tissue evidence="2">Leaf</tissue>
    </source>
</reference>
<organism evidence="2">
    <name type="scientific">Rhizophora mucronata</name>
    <name type="common">Asiatic mangrove</name>
    <dbReference type="NCBI Taxonomy" id="61149"/>
    <lineage>
        <taxon>Eukaryota</taxon>
        <taxon>Viridiplantae</taxon>
        <taxon>Streptophyta</taxon>
        <taxon>Embryophyta</taxon>
        <taxon>Tracheophyta</taxon>
        <taxon>Spermatophyta</taxon>
        <taxon>Magnoliopsida</taxon>
        <taxon>eudicotyledons</taxon>
        <taxon>Gunneridae</taxon>
        <taxon>Pentapetalae</taxon>
        <taxon>rosids</taxon>
        <taxon>fabids</taxon>
        <taxon>Malpighiales</taxon>
        <taxon>Rhizophoraceae</taxon>
        <taxon>Rhizophora</taxon>
    </lineage>
</organism>